<proteinExistence type="predicted"/>
<dbReference type="AlphaFoldDB" id="A0AAD6APE8"/>
<feature type="non-terminal residue" evidence="1">
    <location>
        <position position="108"/>
    </location>
</feature>
<sequence length="108" mass="11631">GEERVLNCFAHPPKIAIISDAICSQRCTGAKMNALAPSLHDEQNKTLRLTVCPKMDSFAGSVCALLNHRGLVMLLVVEACFIRCVHEHDCTVAVCPCTDECACASAKN</sequence>
<evidence type="ECO:0000313" key="1">
    <source>
        <dbReference type="EMBL" id="KAJ4928464.1"/>
    </source>
</evidence>
<organism evidence="1 2">
    <name type="scientific">Pogonophryne albipinna</name>
    <dbReference type="NCBI Taxonomy" id="1090488"/>
    <lineage>
        <taxon>Eukaryota</taxon>
        <taxon>Metazoa</taxon>
        <taxon>Chordata</taxon>
        <taxon>Craniata</taxon>
        <taxon>Vertebrata</taxon>
        <taxon>Euteleostomi</taxon>
        <taxon>Actinopterygii</taxon>
        <taxon>Neopterygii</taxon>
        <taxon>Teleostei</taxon>
        <taxon>Neoteleostei</taxon>
        <taxon>Acanthomorphata</taxon>
        <taxon>Eupercaria</taxon>
        <taxon>Perciformes</taxon>
        <taxon>Notothenioidei</taxon>
        <taxon>Pogonophryne</taxon>
    </lineage>
</organism>
<name>A0AAD6APE8_9TELE</name>
<accession>A0AAD6APE8</accession>
<gene>
    <name evidence="1" type="ORF">JOQ06_016256</name>
</gene>
<dbReference type="EMBL" id="JAPTMU010000018">
    <property type="protein sequence ID" value="KAJ4928464.1"/>
    <property type="molecule type" value="Genomic_DNA"/>
</dbReference>
<reference evidence="1" key="1">
    <citation type="submission" date="2022-11" db="EMBL/GenBank/DDBJ databases">
        <title>Chromosome-level genome of Pogonophryne albipinna.</title>
        <authorList>
            <person name="Jo E."/>
        </authorList>
    </citation>
    <scope>NUCLEOTIDE SEQUENCE</scope>
    <source>
        <strain evidence="1">SGF0006</strain>
        <tissue evidence="1">Muscle</tissue>
    </source>
</reference>
<evidence type="ECO:0000313" key="2">
    <source>
        <dbReference type="Proteomes" id="UP001219934"/>
    </source>
</evidence>
<feature type="non-terminal residue" evidence="1">
    <location>
        <position position="1"/>
    </location>
</feature>
<dbReference type="Proteomes" id="UP001219934">
    <property type="component" value="Unassembled WGS sequence"/>
</dbReference>
<protein>
    <submittedName>
        <fullName evidence="1">Uncharacterized protein</fullName>
    </submittedName>
</protein>
<keyword evidence="2" id="KW-1185">Reference proteome</keyword>
<comment type="caution">
    <text evidence="1">The sequence shown here is derived from an EMBL/GenBank/DDBJ whole genome shotgun (WGS) entry which is preliminary data.</text>
</comment>